<reference evidence="1 2" key="1">
    <citation type="submission" date="2016-10" db="EMBL/GenBank/DDBJ databases">
        <authorList>
            <person name="de Groot N.N."/>
        </authorList>
    </citation>
    <scope>NUCLEOTIDE SEQUENCE [LARGE SCALE GENOMIC DNA]</scope>
    <source>
        <strain evidence="1 2">CGMCC 1.5070</strain>
    </source>
</reference>
<protein>
    <submittedName>
        <fullName evidence="1">Phage P2 GpU</fullName>
    </submittedName>
</protein>
<dbReference type="Pfam" id="PF06995">
    <property type="entry name" value="Phage_P2_GpU"/>
    <property type="match status" value="1"/>
</dbReference>
<sequence length="177" mass="19016">MVAKFGSKNFTVSRQKIYTFDGFTLSSKLETDKQNATGKKPTTAIKGAGLNTIKITLLLHRELGVHPRKEIEDWEKIKDAAVPNAFILGANPMGLNKYLVTDCSASKTVIDGNGEINSAELSLTFEEYLPAGKQVKSAAAGANGNTRAAGLTVQNAYSVVTPTPQEKSQLKRKNAGM</sequence>
<accession>A0A1H7YIQ2</accession>
<dbReference type="InterPro" id="IPR009734">
    <property type="entry name" value="Myoviridae_GpU"/>
</dbReference>
<keyword evidence="2" id="KW-1185">Reference proteome</keyword>
<proteinExistence type="predicted"/>
<dbReference type="EMBL" id="FOCG01000001">
    <property type="protein sequence ID" value="SEM45833.1"/>
    <property type="molecule type" value="Genomic_DNA"/>
</dbReference>
<dbReference type="Proteomes" id="UP000199158">
    <property type="component" value="Unassembled WGS sequence"/>
</dbReference>
<organism evidence="1 2">
    <name type="scientific">Hydrogenoanaerobacterium saccharovorans</name>
    <dbReference type="NCBI Taxonomy" id="474960"/>
    <lineage>
        <taxon>Bacteria</taxon>
        <taxon>Bacillati</taxon>
        <taxon>Bacillota</taxon>
        <taxon>Clostridia</taxon>
        <taxon>Eubacteriales</taxon>
        <taxon>Oscillospiraceae</taxon>
        <taxon>Hydrogenoanaerobacterium</taxon>
    </lineage>
</organism>
<dbReference type="RefSeq" id="WP_092750515.1">
    <property type="nucleotide sequence ID" value="NZ_FOCG01000001.1"/>
</dbReference>
<evidence type="ECO:0000313" key="1">
    <source>
        <dbReference type="EMBL" id="SEM45833.1"/>
    </source>
</evidence>
<dbReference type="AlphaFoldDB" id="A0A1H7YIQ2"/>
<evidence type="ECO:0000313" key="2">
    <source>
        <dbReference type="Proteomes" id="UP000199158"/>
    </source>
</evidence>
<name>A0A1H7YIQ2_9FIRM</name>
<dbReference type="OrthoDB" id="9815316at2"/>
<dbReference type="STRING" id="474960.SAMN05216180_0062"/>
<gene>
    <name evidence="1" type="ORF">SAMN05216180_0062</name>
</gene>